<dbReference type="Proteomes" id="UP000291562">
    <property type="component" value="Chromosome"/>
</dbReference>
<accession>A0A411HHU7</accession>
<sequence>MKTISEKLLFPFAVVISAWVVLTSAYLCYLSPQRAWPYGLALAVICIAWAVYYFDAGDRNKDATLSEPRRKHLLAIVFSGLLLSNALSIKLMAQLGWSGGFASELGERSLGFLMGAIVVVLANAIPKKTSSARGLVVLRIAGWALVLGGAGYALALLVLPLPYANDAALLVLLAATIYGATRVVWLSVKHRSLPPSCG</sequence>
<name>A0A411HHU7_9GAMM</name>
<protein>
    <submittedName>
        <fullName evidence="2">Uncharacterized protein</fullName>
    </submittedName>
</protein>
<evidence type="ECO:0000313" key="2">
    <source>
        <dbReference type="EMBL" id="QBB69967.1"/>
    </source>
</evidence>
<feature type="transmembrane region" description="Helical" evidence="1">
    <location>
        <begin position="35"/>
        <end position="54"/>
    </location>
</feature>
<feature type="transmembrane region" description="Helical" evidence="1">
    <location>
        <begin position="137"/>
        <end position="161"/>
    </location>
</feature>
<dbReference type="KEGG" id="xbc:ELE36_06100"/>
<gene>
    <name evidence="2" type="ORF">ELE36_06100</name>
</gene>
<keyword evidence="1" id="KW-1133">Transmembrane helix</keyword>
<keyword evidence="1" id="KW-0812">Transmembrane</keyword>
<feature type="transmembrane region" description="Helical" evidence="1">
    <location>
        <begin position="109"/>
        <end position="125"/>
    </location>
</feature>
<keyword evidence="3" id="KW-1185">Reference proteome</keyword>
<organism evidence="2 3">
    <name type="scientific">Pseudolysobacter antarcticus</name>
    <dbReference type="NCBI Taxonomy" id="2511995"/>
    <lineage>
        <taxon>Bacteria</taxon>
        <taxon>Pseudomonadati</taxon>
        <taxon>Pseudomonadota</taxon>
        <taxon>Gammaproteobacteria</taxon>
        <taxon>Lysobacterales</taxon>
        <taxon>Rhodanobacteraceae</taxon>
        <taxon>Pseudolysobacter</taxon>
    </lineage>
</organism>
<dbReference type="AlphaFoldDB" id="A0A411HHU7"/>
<feature type="transmembrane region" description="Helical" evidence="1">
    <location>
        <begin position="74"/>
        <end position="97"/>
    </location>
</feature>
<keyword evidence="1" id="KW-0472">Membrane</keyword>
<dbReference type="RefSeq" id="WP_129832226.1">
    <property type="nucleotide sequence ID" value="NZ_CP035704.1"/>
</dbReference>
<evidence type="ECO:0000313" key="3">
    <source>
        <dbReference type="Proteomes" id="UP000291562"/>
    </source>
</evidence>
<dbReference type="EMBL" id="CP035704">
    <property type="protein sequence ID" value="QBB69967.1"/>
    <property type="molecule type" value="Genomic_DNA"/>
</dbReference>
<evidence type="ECO:0000256" key="1">
    <source>
        <dbReference type="SAM" id="Phobius"/>
    </source>
</evidence>
<reference evidence="2 3" key="1">
    <citation type="submission" date="2019-01" db="EMBL/GenBank/DDBJ databases">
        <title>Pseudolysobacter antarctica gen. nov., sp. nov., isolated from Fildes Peninsula, Antarctica.</title>
        <authorList>
            <person name="Wei Z."/>
            <person name="Peng F."/>
        </authorList>
    </citation>
    <scope>NUCLEOTIDE SEQUENCE [LARGE SCALE GENOMIC DNA]</scope>
    <source>
        <strain evidence="2 3">AQ6-296</strain>
    </source>
</reference>
<proteinExistence type="predicted"/>
<feature type="transmembrane region" description="Helical" evidence="1">
    <location>
        <begin position="167"/>
        <end position="185"/>
    </location>
</feature>